<feature type="compositionally biased region" description="Low complexity" evidence="1">
    <location>
        <begin position="16"/>
        <end position="27"/>
    </location>
</feature>
<name>A0A5N6Z519_9EURO</name>
<dbReference type="AlphaFoldDB" id="A0A5N6Z519"/>
<sequence>MYSRKSRILSARRKPSSTPSSHHPFSPRSLTIKMSRILPALDYINTLRDEEILQYREQTLRLLTRLERVIGLPPRTSLTPEEQHLPTVTSDRDDDTYIGKITEYSEILLNILKRRLSAIKKYAAPPVPEAVGEAPAKREDPRIVDVQVCEGAKTKTPIKKFRKALATRSLSIEFMEFQRARLNSSRVDKQIKEVSTAADQSQAAAMEEFVVLGNFCDRAMAKSMIRYGTKMLVLEGLYGHCGISALLWIAPSWTRIGYSEITIFLELLLQSPKYDDIRAAADELSCWYEECQVFYDQKCKSERVLPPASHSHQELRKREAGKFRQGGITKVTQSWKHRRLPRASKHLQDSGIQATRTGLLSLDSIPSDTAQAADLESPRSFPFYSSHTCTSEVSTDLWACIIDNEPFSDQQIQDNRFENATCAMNRNITLGDRDSTISYDTPRSPCEEDFDTTYSKQPGHGVHRGPRNHICPATNMANFFHSTDLVDFTPSPIHPTDIAHFAGTLIHSASTVELTKIGSTHGNNTTKRSEKRVSHR</sequence>
<feature type="compositionally biased region" description="Basic residues" evidence="1">
    <location>
        <begin position="1"/>
        <end position="15"/>
    </location>
</feature>
<feature type="compositionally biased region" description="Basic and acidic residues" evidence="1">
    <location>
        <begin position="527"/>
        <end position="536"/>
    </location>
</feature>
<feature type="compositionally biased region" description="Polar residues" evidence="1">
    <location>
        <begin position="516"/>
        <end position="526"/>
    </location>
</feature>
<accession>A0A5N6Z519</accession>
<proteinExistence type="predicted"/>
<keyword evidence="3" id="KW-1185">Reference proteome</keyword>
<feature type="region of interest" description="Disordered" evidence="1">
    <location>
        <begin position="516"/>
        <end position="536"/>
    </location>
</feature>
<evidence type="ECO:0000256" key="1">
    <source>
        <dbReference type="SAM" id="MobiDB-lite"/>
    </source>
</evidence>
<dbReference type="EMBL" id="ML739186">
    <property type="protein sequence ID" value="KAE8351110.1"/>
    <property type="molecule type" value="Genomic_DNA"/>
</dbReference>
<evidence type="ECO:0000313" key="2">
    <source>
        <dbReference type="EMBL" id="KAE8351110.1"/>
    </source>
</evidence>
<organism evidence="2 3">
    <name type="scientific">Aspergillus coremiiformis</name>
    <dbReference type="NCBI Taxonomy" id="138285"/>
    <lineage>
        <taxon>Eukaryota</taxon>
        <taxon>Fungi</taxon>
        <taxon>Dikarya</taxon>
        <taxon>Ascomycota</taxon>
        <taxon>Pezizomycotina</taxon>
        <taxon>Eurotiomycetes</taxon>
        <taxon>Eurotiomycetidae</taxon>
        <taxon>Eurotiales</taxon>
        <taxon>Aspergillaceae</taxon>
        <taxon>Aspergillus</taxon>
        <taxon>Aspergillus subgen. Circumdati</taxon>
    </lineage>
</organism>
<protein>
    <submittedName>
        <fullName evidence="2">Uncharacterized protein</fullName>
    </submittedName>
</protein>
<gene>
    <name evidence="2" type="ORF">BDV28DRAFT_25386</name>
</gene>
<evidence type="ECO:0000313" key="3">
    <source>
        <dbReference type="Proteomes" id="UP000327118"/>
    </source>
</evidence>
<dbReference type="OrthoDB" id="4499652at2759"/>
<dbReference type="Proteomes" id="UP000327118">
    <property type="component" value="Unassembled WGS sequence"/>
</dbReference>
<reference evidence="3" key="1">
    <citation type="submission" date="2019-04" db="EMBL/GenBank/DDBJ databases">
        <title>Friends and foes A comparative genomics studyof 23 Aspergillus species from section Flavi.</title>
        <authorList>
            <consortium name="DOE Joint Genome Institute"/>
            <person name="Kjaerbolling I."/>
            <person name="Vesth T."/>
            <person name="Frisvad J.C."/>
            <person name="Nybo J.L."/>
            <person name="Theobald S."/>
            <person name="Kildgaard S."/>
            <person name="Isbrandt T."/>
            <person name="Kuo A."/>
            <person name="Sato A."/>
            <person name="Lyhne E.K."/>
            <person name="Kogle M.E."/>
            <person name="Wiebenga A."/>
            <person name="Kun R.S."/>
            <person name="Lubbers R.J."/>
            <person name="Makela M.R."/>
            <person name="Barry K."/>
            <person name="Chovatia M."/>
            <person name="Clum A."/>
            <person name="Daum C."/>
            <person name="Haridas S."/>
            <person name="He G."/>
            <person name="LaButti K."/>
            <person name="Lipzen A."/>
            <person name="Mondo S."/>
            <person name="Riley R."/>
            <person name="Salamov A."/>
            <person name="Simmons B.A."/>
            <person name="Magnuson J.K."/>
            <person name="Henrissat B."/>
            <person name="Mortensen U.H."/>
            <person name="Larsen T.O."/>
            <person name="Devries R.P."/>
            <person name="Grigoriev I.V."/>
            <person name="Machida M."/>
            <person name="Baker S.E."/>
            <person name="Andersen M.R."/>
        </authorList>
    </citation>
    <scope>NUCLEOTIDE SEQUENCE [LARGE SCALE GENOMIC DNA]</scope>
    <source>
        <strain evidence="3">CBS 553.77</strain>
    </source>
</reference>
<feature type="region of interest" description="Disordered" evidence="1">
    <location>
        <begin position="1"/>
        <end position="27"/>
    </location>
</feature>